<protein>
    <submittedName>
        <fullName evidence="2">RimJ/RimL family protein N-acetyltransferase</fullName>
    </submittedName>
</protein>
<dbReference type="RefSeq" id="WP_141998581.1">
    <property type="nucleotide sequence ID" value="NZ_VFML01000001.1"/>
</dbReference>
<dbReference type="SUPFAM" id="SSF55729">
    <property type="entry name" value="Acyl-CoA N-acyltransferases (Nat)"/>
    <property type="match status" value="1"/>
</dbReference>
<comment type="caution">
    <text evidence="2">The sequence shown here is derived from an EMBL/GenBank/DDBJ whole genome shotgun (WGS) entry which is preliminary data.</text>
</comment>
<dbReference type="GO" id="GO:0005737">
    <property type="term" value="C:cytoplasm"/>
    <property type="evidence" value="ECO:0007669"/>
    <property type="project" value="TreeGrafter"/>
</dbReference>
<dbReference type="Proteomes" id="UP000320876">
    <property type="component" value="Unassembled WGS sequence"/>
</dbReference>
<dbReference type="AlphaFoldDB" id="A0A542DJ68"/>
<dbReference type="Pfam" id="PF13302">
    <property type="entry name" value="Acetyltransf_3"/>
    <property type="match status" value="1"/>
</dbReference>
<evidence type="ECO:0000313" key="3">
    <source>
        <dbReference type="Proteomes" id="UP000320876"/>
    </source>
</evidence>
<name>A0A542DJ68_AMYCI</name>
<evidence type="ECO:0000259" key="1">
    <source>
        <dbReference type="PROSITE" id="PS51186"/>
    </source>
</evidence>
<keyword evidence="3" id="KW-1185">Reference proteome</keyword>
<gene>
    <name evidence="2" type="ORF">FB471_2860</name>
</gene>
<dbReference type="GO" id="GO:0008999">
    <property type="term" value="F:protein-N-terminal-alanine acetyltransferase activity"/>
    <property type="evidence" value="ECO:0007669"/>
    <property type="project" value="TreeGrafter"/>
</dbReference>
<dbReference type="PANTHER" id="PTHR43441:SF3">
    <property type="entry name" value="ACETYLTRANSFERASE"/>
    <property type="match status" value="1"/>
</dbReference>
<dbReference type="OrthoDB" id="9799321at2"/>
<dbReference type="InterPro" id="IPR016181">
    <property type="entry name" value="Acyl_CoA_acyltransferase"/>
</dbReference>
<reference evidence="2 3" key="1">
    <citation type="submission" date="2019-06" db="EMBL/GenBank/DDBJ databases">
        <title>Sequencing the genomes of 1000 actinobacteria strains.</title>
        <authorList>
            <person name="Klenk H.-P."/>
        </authorList>
    </citation>
    <scope>NUCLEOTIDE SEQUENCE [LARGE SCALE GENOMIC DNA]</scope>
    <source>
        <strain evidence="2 3">DSM 45679</strain>
    </source>
</reference>
<organism evidence="2 3">
    <name type="scientific">Amycolatopsis cihanbeyliensis</name>
    <dbReference type="NCBI Taxonomy" id="1128664"/>
    <lineage>
        <taxon>Bacteria</taxon>
        <taxon>Bacillati</taxon>
        <taxon>Actinomycetota</taxon>
        <taxon>Actinomycetes</taxon>
        <taxon>Pseudonocardiales</taxon>
        <taxon>Pseudonocardiaceae</taxon>
        <taxon>Amycolatopsis</taxon>
    </lineage>
</organism>
<accession>A0A542DJ68</accession>
<dbReference type="GO" id="GO:1990189">
    <property type="term" value="F:protein N-terminal-serine acetyltransferase activity"/>
    <property type="evidence" value="ECO:0007669"/>
    <property type="project" value="TreeGrafter"/>
</dbReference>
<keyword evidence="2" id="KW-0808">Transferase</keyword>
<feature type="domain" description="N-acetyltransferase" evidence="1">
    <location>
        <begin position="24"/>
        <end position="179"/>
    </location>
</feature>
<dbReference type="PANTHER" id="PTHR43441">
    <property type="entry name" value="RIBOSOMAL-PROTEIN-SERINE ACETYLTRANSFERASE"/>
    <property type="match status" value="1"/>
</dbReference>
<proteinExistence type="predicted"/>
<dbReference type="PROSITE" id="PS51186">
    <property type="entry name" value="GNAT"/>
    <property type="match status" value="1"/>
</dbReference>
<dbReference type="InterPro" id="IPR051908">
    <property type="entry name" value="Ribosomal_N-acetyltransferase"/>
</dbReference>
<evidence type="ECO:0000313" key="2">
    <source>
        <dbReference type="EMBL" id="TQJ03110.1"/>
    </source>
</evidence>
<dbReference type="Gene3D" id="3.40.630.30">
    <property type="match status" value="1"/>
</dbReference>
<dbReference type="InterPro" id="IPR000182">
    <property type="entry name" value="GNAT_dom"/>
</dbReference>
<dbReference type="EMBL" id="VFML01000001">
    <property type="protein sequence ID" value="TQJ03110.1"/>
    <property type="molecule type" value="Genomic_DNA"/>
</dbReference>
<sequence length="188" mass="20475">MHPADTLARHRVRLLRWRETDVDTLFHVVTESLAHLRPWMAWAAPPYDHAAAADFVTRAQERWAGGESYAYAITVSGTTVGACGLERRIGPGALEIGYWLHPAHTGHGLATEAAAALVVQAFGLPDIDRVQIWHDLANTASAGVPRRLGFTEVARRAPPRYPLAPAEVGVDVVWELTAEQNSRSGGLC</sequence>